<proteinExistence type="predicted"/>
<feature type="compositionally biased region" description="Polar residues" evidence="1">
    <location>
        <begin position="1"/>
        <end position="11"/>
    </location>
</feature>
<comment type="caution">
    <text evidence="2">The sequence shown here is derived from an EMBL/GenBank/DDBJ whole genome shotgun (WGS) entry which is preliminary data.</text>
</comment>
<protein>
    <submittedName>
        <fullName evidence="2">Uncharacterized protein</fullName>
    </submittedName>
</protein>
<evidence type="ECO:0000313" key="2">
    <source>
        <dbReference type="EMBL" id="OAX55717.1"/>
    </source>
</evidence>
<accession>A0A199P3E6</accession>
<feature type="region of interest" description="Disordered" evidence="1">
    <location>
        <begin position="1"/>
        <end position="62"/>
    </location>
</feature>
<name>A0A199P3E6_9XANT</name>
<evidence type="ECO:0000256" key="1">
    <source>
        <dbReference type="SAM" id="MobiDB-lite"/>
    </source>
</evidence>
<sequence>MRSAGVSTALLQRSRPCGCGAPRPRLRSGPGAGQRRCEEAADLTMRSGRQARAPGTARTAAP</sequence>
<dbReference type="AlphaFoldDB" id="A0A199P3E6"/>
<gene>
    <name evidence="2" type="ORF">A6R73_16225</name>
</gene>
<organism evidence="2 3">
    <name type="scientific">Xanthomonas graminis pv. poae</name>
    <dbReference type="NCBI Taxonomy" id="227946"/>
    <lineage>
        <taxon>Bacteria</taxon>
        <taxon>Pseudomonadati</taxon>
        <taxon>Pseudomonadota</taxon>
        <taxon>Gammaproteobacteria</taxon>
        <taxon>Lysobacterales</taxon>
        <taxon>Lysobacteraceae</taxon>
        <taxon>Xanthomonas</taxon>
        <taxon>Xanthomonas translucens group</taxon>
        <taxon>Xanthomonas graminis</taxon>
    </lineage>
</organism>
<reference evidence="2 3" key="1">
    <citation type="submission" date="2016-04" db="EMBL/GenBank/DDBJ databases">
        <title>Xanthomonas translucens phylogeny.</title>
        <authorList>
            <person name="Langlois P."/>
        </authorList>
    </citation>
    <scope>NUCLEOTIDE SEQUENCE [LARGE SCALE GENOMIC DNA]</scope>
    <source>
        <strain evidence="2 3">B99</strain>
    </source>
</reference>
<dbReference type="Proteomes" id="UP000093858">
    <property type="component" value="Unassembled WGS sequence"/>
</dbReference>
<dbReference type="EMBL" id="LWSU01000139">
    <property type="protein sequence ID" value="OAX55717.1"/>
    <property type="molecule type" value="Genomic_DNA"/>
</dbReference>
<evidence type="ECO:0000313" key="3">
    <source>
        <dbReference type="Proteomes" id="UP000093858"/>
    </source>
</evidence>
<feature type="compositionally biased region" description="Low complexity" evidence="1">
    <location>
        <begin position="48"/>
        <end position="62"/>
    </location>
</feature>